<sequence>MEKFKKIEEELNTIIIKQSQDLAKYQKYVKYLKDKINQLTFELTEREKETDVEGYNKVKTELSFSQNSLELYSKKINKLTQEPMITKEQHRQYYKKISDQFIDEQDKLSSKLENLLSEIKKLSDESLEVYKKSNDLLYLLNRKVCRIDFVKVKHPFNYNNGSIDLTHEKLPKYYTCYNFYNDGIKKHTPY</sequence>
<dbReference type="AlphaFoldDB" id="A0A1H9G8G5"/>
<proteinExistence type="predicted"/>
<name>A0A1H9G8G5_9LACT</name>
<gene>
    <name evidence="2" type="ORF">SAMN04488558_1128</name>
</gene>
<reference evidence="2 3" key="1">
    <citation type="submission" date="2016-10" db="EMBL/GenBank/DDBJ databases">
        <authorList>
            <person name="de Groot N.N."/>
        </authorList>
    </citation>
    <scope>NUCLEOTIDE SEQUENCE [LARGE SCALE GENOMIC DNA]</scope>
    <source>
        <strain evidence="2 3">DSM 15695</strain>
    </source>
</reference>
<dbReference type="RefSeq" id="WP_092572577.1">
    <property type="nucleotide sequence ID" value="NZ_FOEN01000012.1"/>
</dbReference>
<evidence type="ECO:0000313" key="3">
    <source>
        <dbReference type="Proteomes" id="UP000198833"/>
    </source>
</evidence>
<dbReference type="STRING" id="89093.SAMN04488558_1128"/>
<dbReference type="EMBL" id="FOEN01000012">
    <property type="protein sequence ID" value="SEQ46445.1"/>
    <property type="molecule type" value="Genomic_DNA"/>
</dbReference>
<organism evidence="2 3">
    <name type="scientific">Ignavigranum ruoffiae</name>
    <dbReference type="NCBI Taxonomy" id="89093"/>
    <lineage>
        <taxon>Bacteria</taxon>
        <taxon>Bacillati</taxon>
        <taxon>Bacillota</taxon>
        <taxon>Bacilli</taxon>
        <taxon>Lactobacillales</taxon>
        <taxon>Aerococcaceae</taxon>
        <taxon>Ignavigranum</taxon>
    </lineage>
</organism>
<feature type="coiled-coil region" evidence="1">
    <location>
        <begin position="62"/>
        <end position="132"/>
    </location>
</feature>
<evidence type="ECO:0000256" key="1">
    <source>
        <dbReference type="SAM" id="Coils"/>
    </source>
</evidence>
<evidence type="ECO:0000313" key="2">
    <source>
        <dbReference type="EMBL" id="SEQ46445.1"/>
    </source>
</evidence>
<dbReference type="Proteomes" id="UP000198833">
    <property type="component" value="Unassembled WGS sequence"/>
</dbReference>
<keyword evidence="1" id="KW-0175">Coiled coil</keyword>
<keyword evidence="3" id="KW-1185">Reference proteome</keyword>
<accession>A0A1H9G8G5</accession>
<protein>
    <submittedName>
        <fullName evidence="2">Uncharacterized protein</fullName>
    </submittedName>
</protein>